<name>A0A542ZWZ1_RARFA</name>
<dbReference type="CDD" id="cd11326">
    <property type="entry name" value="AmyAc_Glg_debranch"/>
    <property type="match status" value="1"/>
</dbReference>
<dbReference type="Gene3D" id="3.20.20.80">
    <property type="entry name" value="Glycosidases"/>
    <property type="match status" value="1"/>
</dbReference>
<sequence>MSEAFLPTHDRAPRLGAYLSEDGVDVAVVASHATKVEFCAIDVTDGEVSERRFELPHRDWGVFSGHIPGIEAGQRYGFRVHGPWDPAKGRRHNPAKLLIDPYARGFAGDLVNAPETRDFVTPEVGKGDPFGEADPRDSAEFVPHSVIVEPLAAHENIHHPRVPWSETVVYEAHVKGFTQQFDAVPEPLRGTYAGMAHPAVIDHLKSLGVTTLELLPIHAFASETHLDHLGLANYWGYNTLGFFAPHPGYATAEAQAGGATAVLHEVRGMVHLLHEAGIEVVLDVVYNHTCEGGVDGPTLGWRGLDNEMYYLHDGGSPSRYADVTGTGNSLDFRRPRVVQLALDSLRYWVDEIGVDGFRFDLAVTLARGQDGFDRYHPFLVALQTDPVLAGTKFIAEPWDIGPGGWRTGQFPPPFAEWNDRFRDAVRGFWLHDLGAATHDGPTSGFRELATRLAGSADLFGMSDPPLLRGPVASMNYVTAHDGFTMRDLVSYNDKHNLANGEDNRDGTTNNLSWNHGAEGPVAAQSSSAEGADVSAARRKSLRNLWGMLLLSAGTPLITAGDEFGRTQRGNNNAYCQDNDISWVSWELGDWQRDLLATVRHLSALRRTHSALRVDNFFLGAPRDGEMPHQVDLTWYCAGGKTLTHQDWNSSELRSLQMLRRGVGDDAHVLLVINGSLDEISVSLAGQPVTVREWSLAWDSALERPSDIDSAAPGIPGGATVTVAPFSMQVYVAPSPDEAD</sequence>
<dbReference type="GO" id="GO:0004135">
    <property type="term" value="F:amylo-alpha-1,6-glucosidase activity"/>
    <property type="evidence" value="ECO:0007669"/>
    <property type="project" value="InterPro"/>
</dbReference>
<dbReference type="EMBL" id="VFOS01000001">
    <property type="protein sequence ID" value="TQL64871.1"/>
    <property type="molecule type" value="Genomic_DNA"/>
</dbReference>
<protein>
    <submittedName>
        <fullName evidence="6">Glycogen operon protein</fullName>
    </submittedName>
</protein>
<feature type="compositionally biased region" description="Basic and acidic residues" evidence="4">
    <location>
        <begin position="496"/>
        <end position="505"/>
    </location>
</feature>
<dbReference type="Gene3D" id="2.60.40.10">
    <property type="entry name" value="Immunoglobulins"/>
    <property type="match status" value="1"/>
</dbReference>
<dbReference type="InterPro" id="IPR014756">
    <property type="entry name" value="Ig_E-set"/>
</dbReference>
<dbReference type="AlphaFoldDB" id="A0A542ZWZ1"/>
<dbReference type="CDD" id="cd02856">
    <property type="entry name" value="E_set_GDE_Isoamylase_N"/>
    <property type="match status" value="1"/>
</dbReference>
<organism evidence="6 7">
    <name type="scientific">Rarobacter faecitabidus</name>
    <dbReference type="NCBI Taxonomy" id="13243"/>
    <lineage>
        <taxon>Bacteria</taxon>
        <taxon>Bacillati</taxon>
        <taxon>Actinomycetota</taxon>
        <taxon>Actinomycetes</taxon>
        <taxon>Micrococcales</taxon>
        <taxon>Rarobacteraceae</taxon>
        <taxon>Rarobacter</taxon>
    </lineage>
</organism>
<dbReference type="SUPFAM" id="SSF51011">
    <property type="entry name" value="Glycosyl hydrolase domain"/>
    <property type="match status" value="1"/>
</dbReference>
<dbReference type="Gene3D" id="2.60.40.1180">
    <property type="entry name" value="Golgi alpha-mannosidase II"/>
    <property type="match status" value="1"/>
</dbReference>
<dbReference type="InterPro" id="IPR006047">
    <property type="entry name" value="GH13_cat_dom"/>
</dbReference>
<evidence type="ECO:0000259" key="5">
    <source>
        <dbReference type="SMART" id="SM00642"/>
    </source>
</evidence>
<keyword evidence="3" id="KW-0326">Glycosidase</keyword>
<dbReference type="GO" id="GO:0005980">
    <property type="term" value="P:glycogen catabolic process"/>
    <property type="evidence" value="ECO:0007669"/>
    <property type="project" value="InterPro"/>
</dbReference>
<accession>A0A542ZWZ1</accession>
<evidence type="ECO:0000256" key="2">
    <source>
        <dbReference type="ARBA" id="ARBA00022801"/>
    </source>
</evidence>
<dbReference type="InterPro" id="IPR044505">
    <property type="entry name" value="GlgX_Isoamylase_N_E_set"/>
</dbReference>
<dbReference type="Proteomes" id="UP000315389">
    <property type="component" value="Unassembled WGS sequence"/>
</dbReference>
<evidence type="ECO:0000256" key="3">
    <source>
        <dbReference type="ARBA" id="ARBA00023295"/>
    </source>
</evidence>
<dbReference type="Pfam" id="PF02922">
    <property type="entry name" value="CBM_48"/>
    <property type="match status" value="1"/>
</dbReference>
<feature type="domain" description="Glycosyl hydrolase family 13 catalytic" evidence="5">
    <location>
        <begin position="171"/>
        <end position="605"/>
    </location>
</feature>
<dbReference type="InterPro" id="IPR013783">
    <property type="entry name" value="Ig-like_fold"/>
</dbReference>
<evidence type="ECO:0000256" key="1">
    <source>
        <dbReference type="ARBA" id="ARBA00008061"/>
    </source>
</evidence>
<dbReference type="SMART" id="SM00642">
    <property type="entry name" value="Aamy"/>
    <property type="match status" value="1"/>
</dbReference>
<proteinExistence type="inferred from homology"/>
<gene>
    <name evidence="6" type="ORF">FB461_1397</name>
</gene>
<dbReference type="InterPro" id="IPR013780">
    <property type="entry name" value="Glyco_hydro_b"/>
</dbReference>
<comment type="similarity">
    <text evidence="1">Belongs to the glycosyl hydrolase 13 family.</text>
</comment>
<comment type="caution">
    <text evidence="6">The sequence shown here is derived from an EMBL/GenBank/DDBJ whole genome shotgun (WGS) entry which is preliminary data.</text>
</comment>
<dbReference type="InterPro" id="IPR011837">
    <property type="entry name" value="Glycogen_debranch_GlgX"/>
</dbReference>
<dbReference type="SUPFAM" id="SSF81296">
    <property type="entry name" value="E set domains"/>
    <property type="match status" value="1"/>
</dbReference>
<dbReference type="NCBIfam" id="TIGR02100">
    <property type="entry name" value="glgX_debranch"/>
    <property type="match status" value="1"/>
</dbReference>
<dbReference type="RefSeq" id="WP_142120133.1">
    <property type="nucleotide sequence ID" value="NZ_BAAASV010000002.1"/>
</dbReference>
<reference evidence="6 7" key="1">
    <citation type="submission" date="2019-06" db="EMBL/GenBank/DDBJ databases">
        <title>Sequencing the genomes of 1000 actinobacteria strains.</title>
        <authorList>
            <person name="Klenk H.-P."/>
        </authorList>
    </citation>
    <scope>NUCLEOTIDE SEQUENCE [LARGE SCALE GENOMIC DNA]</scope>
    <source>
        <strain evidence="6 7">DSM 4813</strain>
    </source>
</reference>
<feature type="region of interest" description="Disordered" evidence="4">
    <location>
        <begin position="496"/>
        <end position="530"/>
    </location>
</feature>
<keyword evidence="7" id="KW-1185">Reference proteome</keyword>
<evidence type="ECO:0000313" key="6">
    <source>
        <dbReference type="EMBL" id="TQL64871.1"/>
    </source>
</evidence>
<dbReference type="OrthoDB" id="3236218at2"/>
<evidence type="ECO:0000256" key="4">
    <source>
        <dbReference type="SAM" id="MobiDB-lite"/>
    </source>
</evidence>
<keyword evidence="2" id="KW-0378">Hydrolase</keyword>
<dbReference type="PANTHER" id="PTHR43002">
    <property type="entry name" value="GLYCOGEN DEBRANCHING ENZYME"/>
    <property type="match status" value="1"/>
</dbReference>
<dbReference type="InterPro" id="IPR004193">
    <property type="entry name" value="Glyco_hydro_13_N"/>
</dbReference>
<evidence type="ECO:0000313" key="7">
    <source>
        <dbReference type="Proteomes" id="UP000315389"/>
    </source>
</evidence>
<dbReference type="InterPro" id="IPR017853">
    <property type="entry name" value="GH"/>
</dbReference>
<dbReference type="SUPFAM" id="SSF51445">
    <property type="entry name" value="(Trans)glycosidases"/>
    <property type="match status" value="1"/>
</dbReference>